<organism evidence="4 5">
    <name type="scientific">Pseudofulvibacter geojedonensis</name>
    <dbReference type="NCBI Taxonomy" id="1123758"/>
    <lineage>
        <taxon>Bacteria</taxon>
        <taxon>Pseudomonadati</taxon>
        <taxon>Bacteroidota</taxon>
        <taxon>Flavobacteriia</taxon>
        <taxon>Flavobacteriales</taxon>
        <taxon>Flavobacteriaceae</taxon>
        <taxon>Pseudofulvibacter</taxon>
    </lineage>
</organism>
<protein>
    <submittedName>
        <fullName evidence="4">Tail fiber domain-containing protein</fullName>
    </submittedName>
</protein>
<feature type="chain" id="PRO_5046400596" evidence="2">
    <location>
        <begin position="24"/>
        <end position="453"/>
    </location>
</feature>
<dbReference type="PROSITE" id="PS51688">
    <property type="entry name" value="ICA"/>
    <property type="match status" value="1"/>
</dbReference>
<gene>
    <name evidence="4" type="ORF">ACFQ1O_05980</name>
</gene>
<keyword evidence="1" id="KW-0175">Coiled coil</keyword>
<comment type="caution">
    <text evidence="4">The sequence shown here is derived from an EMBL/GenBank/DDBJ whole genome shotgun (WGS) entry which is preliminary data.</text>
</comment>
<keyword evidence="5" id="KW-1185">Reference proteome</keyword>
<dbReference type="Proteomes" id="UP001596997">
    <property type="component" value="Unassembled WGS sequence"/>
</dbReference>
<dbReference type="EMBL" id="JBHTJM010000006">
    <property type="protein sequence ID" value="MFD0963544.1"/>
    <property type="molecule type" value="Genomic_DNA"/>
</dbReference>
<dbReference type="Pfam" id="PF13884">
    <property type="entry name" value="Peptidase_S74"/>
    <property type="match status" value="1"/>
</dbReference>
<feature type="domain" description="Peptidase S74" evidence="3">
    <location>
        <begin position="323"/>
        <end position="447"/>
    </location>
</feature>
<dbReference type="InterPro" id="IPR036388">
    <property type="entry name" value="WH-like_DNA-bd_sf"/>
</dbReference>
<dbReference type="RefSeq" id="WP_377714366.1">
    <property type="nucleotide sequence ID" value="NZ_JBHTJM010000006.1"/>
</dbReference>
<evidence type="ECO:0000259" key="3">
    <source>
        <dbReference type="PROSITE" id="PS51688"/>
    </source>
</evidence>
<evidence type="ECO:0000256" key="2">
    <source>
        <dbReference type="SAM" id="SignalP"/>
    </source>
</evidence>
<name>A0ABW3I1I7_9FLAO</name>
<sequence>MIRTHTLKLITSVFIFAFNSGIAQVGIGTTTPHASSSLEISSTNSGLLIPRISIPNVNNTGSTINTPATSLLVYNTNAGITGGSGTGFYYWDGSEWVKLETRPSSDWTLLGNTGTNANVNFIGTRDANDFIARTNNVERMRITSAGRIGIGENNPTNATLEVNNNLIVGNTFTGGTATAQPGGITVEGRSIVGEDNFFYNVDKFVVYGNTTWIPGQVTNGDNGNGLIYAINAYTSGGRGLYAEDNDGGTGLEISVNDTTATPTGATGVNATENSGIGTAIIGTSANATDRRGIGVQGVEGTNTGWAVLASGDLNVTGGTFNISDKKLKRNIQPINDAIALVNKLNPTTYSMKWDDNRYKNAGFSKTKQIGFIAQEVETVLPYIIKESKIPLNNHNYSKEDIQKNPKLANIKKEYEEIKSINYIQLIPLLTQAIKELSTANKELEARITQLEQK</sequence>
<dbReference type="InterPro" id="IPR030392">
    <property type="entry name" value="S74_ICA"/>
</dbReference>
<evidence type="ECO:0000256" key="1">
    <source>
        <dbReference type="SAM" id="Coils"/>
    </source>
</evidence>
<dbReference type="Gene3D" id="1.10.10.10">
    <property type="entry name" value="Winged helix-like DNA-binding domain superfamily/Winged helix DNA-binding domain"/>
    <property type="match status" value="1"/>
</dbReference>
<evidence type="ECO:0000313" key="4">
    <source>
        <dbReference type="EMBL" id="MFD0963544.1"/>
    </source>
</evidence>
<feature type="coiled-coil region" evidence="1">
    <location>
        <begin position="426"/>
        <end position="453"/>
    </location>
</feature>
<keyword evidence="2" id="KW-0732">Signal</keyword>
<evidence type="ECO:0000313" key="5">
    <source>
        <dbReference type="Proteomes" id="UP001596997"/>
    </source>
</evidence>
<feature type="signal peptide" evidence="2">
    <location>
        <begin position="1"/>
        <end position="23"/>
    </location>
</feature>
<accession>A0ABW3I1I7</accession>
<reference evidence="5" key="1">
    <citation type="journal article" date="2019" name="Int. J. Syst. Evol. Microbiol.">
        <title>The Global Catalogue of Microorganisms (GCM) 10K type strain sequencing project: providing services to taxonomists for standard genome sequencing and annotation.</title>
        <authorList>
            <consortium name="The Broad Institute Genomics Platform"/>
            <consortium name="The Broad Institute Genome Sequencing Center for Infectious Disease"/>
            <person name="Wu L."/>
            <person name="Ma J."/>
        </authorList>
    </citation>
    <scope>NUCLEOTIDE SEQUENCE [LARGE SCALE GENOMIC DNA]</scope>
    <source>
        <strain evidence="5">CCUG 62114</strain>
    </source>
</reference>
<proteinExistence type="predicted"/>